<name>A0A2H3L806_9CHLR</name>
<dbReference type="Pfam" id="PF04993">
    <property type="entry name" value="TfoX_N"/>
    <property type="match status" value="1"/>
</dbReference>
<sequence length="110" mass="11919">MAFDDDLARRVREMLTGQPALRERKMFGGLAFLLAGNMCCAILGDELLVRVGPERYHEALAQPYARIRSLAGRTMNGIVVVAPAGLASDEALQSWVMQGVAYATSLPPRG</sequence>
<dbReference type="EMBL" id="LYXE01000004">
    <property type="protein sequence ID" value="PDW01386.1"/>
    <property type="molecule type" value="Genomic_DNA"/>
</dbReference>
<evidence type="ECO:0000313" key="2">
    <source>
        <dbReference type="EMBL" id="PDW01386.1"/>
    </source>
</evidence>
<keyword evidence="3" id="KW-1185">Reference proteome</keyword>
<dbReference type="OrthoDB" id="214902at2"/>
<feature type="domain" description="TfoX N-terminal" evidence="1">
    <location>
        <begin position="14"/>
        <end position="101"/>
    </location>
</feature>
<dbReference type="SUPFAM" id="SSF159894">
    <property type="entry name" value="YgaC/TfoX-N like"/>
    <property type="match status" value="1"/>
</dbReference>
<proteinExistence type="predicted"/>
<dbReference type="AlphaFoldDB" id="A0A2H3L806"/>
<dbReference type="InterPro" id="IPR007076">
    <property type="entry name" value="TfoX_N"/>
</dbReference>
<keyword evidence="2" id="KW-0808">Transferase</keyword>
<dbReference type="Proteomes" id="UP000220922">
    <property type="component" value="Unassembled WGS sequence"/>
</dbReference>
<keyword evidence="2" id="KW-0489">Methyltransferase</keyword>
<dbReference type="Gene3D" id="3.30.1460.30">
    <property type="entry name" value="YgaC/TfoX-N like chaperone"/>
    <property type="match status" value="1"/>
</dbReference>
<evidence type="ECO:0000313" key="3">
    <source>
        <dbReference type="Proteomes" id="UP000220922"/>
    </source>
</evidence>
<dbReference type="GO" id="GO:0032259">
    <property type="term" value="P:methylation"/>
    <property type="evidence" value="ECO:0007669"/>
    <property type="project" value="UniProtKB-KW"/>
</dbReference>
<comment type="caution">
    <text evidence="2">The sequence shown here is derived from an EMBL/GenBank/DDBJ whole genome shotgun (WGS) entry which is preliminary data.</text>
</comment>
<evidence type="ECO:0000259" key="1">
    <source>
        <dbReference type="Pfam" id="PF04993"/>
    </source>
</evidence>
<organism evidence="2 3">
    <name type="scientific">Candidatus Chloroploca asiatica</name>
    <dbReference type="NCBI Taxonomy" id="1506545"/>
    <lineage>
        <taxon>Bacteria</taxon>
        <taxon>Bacillati</taxon>
        <taxon>Chloroflexota</taxon>
        <taxon>Chloroflexia</taxon>
        <taxon>Chloroflexales</taxon>
        <taxon>Chloroflexineae</taxon>
        <taxon>Oscillochloridaceae</taxon>
        <taxon>Candidatus Chloroploca</taxon>
    </lineage>
</organism>
<dbReference type="RefSeq" id="WP_097650329.1">
    <property type="nucleotide sequence ID" value="NZ_LYXE01000004.1"/>
</dbReference>
<protein>
    <submittedName>
        <fullName evidence="2">RNA methyltransferase</fullName>
    </submittedName>
</protein>
<accession>A0A2H3L806</accession>
<gene>
    <name evidence="2" type="ORF">A9Q02_22795</name>
</gene>
<dbReference type="GO" id="GO:0008168">
    <property type="term" value="F:methyltransferase activity"/>
    <property type="evidence" value="ECO:0007669"/>
    <property type="project" value="UniProtKB-KW"/>
</dbReference>
<reference evidence="2 3" key="1">
    <citation type="submission" date="2016-05" db="EMBL/GenBank/DDBJ databases">
        <authorList>
            <person name="Lavstsen T."/>
            <person name="Jespersen J.S."/>
        </authorList>
    </citation>
    <scope>NUCLEOTIDE SEQUENCE [LARGE SCALE GENOMIC DNA]</scope>
    <source>
        <strain evidence="2 3">B7-9</strain>
    </source>
</reference>